<dbReference type="AlphaFoldDB" id="A0A0A8ZI00"/>
<reference evidence="1" key="1">
    <citation type="submission" date="2014-09" db="EMBL/GenBank/DDBJ databases">
        <authorList>
            <person name="Magalhaes I.L.F."/>
            <person name="Oliveira U."/>
            <person name="Santos F.R."/>
            <person name="Vidigal T.H.D.A."/>
            <person name="Brescovit A.D."/>
            <person name="Santos A.J."/>
        </authorList>
    </citation>
    <scope>NUCLEOTIDE SEQUENCE</scope>
    <source>
        <tissue evidence="1">Shoot tissue taken approximately 20 cm above the soil surface</tissue>
    </source>
</reference>
<evidence type="ECO:0000313" key="1">
    <source>
        <dbReference type="EMBL" id="JAD39004.1"/>
    </source>
</evidence>
<reference evidence="1" key="2">
    <citation type="journal article" date="2015" name="Data Brief">
        <title>Shoot transcriptome of the giant reed, Arundo donax.</title>
        <authorList>
            <person name="Barrero R.A."/>
            <person name="Guerrero F.D."/>
            <person name="Moolhuijzen P."/>
            <person name="Goolsby J.A."/>
            <person name="Tidwell J."/>
            <person name="Bellgard S.E."/>
            <person name="Bellgard M.I."/>
        </authorList>
    </citation>
    <scope>NUCLEOTIDE SEQUENCE</scope>
    <source>
        <tissue evidence="1">Shoot tissue taken approximately 20 cm above the soil surface</tissue>
    </source>
</reference>
<protein>
    <submittedName>
        <fullName evidence="1">Uncharacterized protein</fullName>
    </submittedName>
</protein>
<name>A0A0A8ZI00_ARUDO</name>
<sequence>MKTNARHFYPQVKFFFWRSPSGKVAIVLLATRNLLEGNCMCASIGSNVITFQNVQVA</sequence>
<accession>A0A0A8ZI00</accession>
<dbReference type="EMBL" id="GBRH01258891">
    <property type="protein sequence ID" value="JAD39004.1"/>
    <property type="molecule type" value="Transcribed_RNA"/>
</dbReference>
<proteinExistence type="predicted"/>
<organism evidence="1">
    <name type="scientific">Arundo donax</name>
    <name type="common">Giant reed</name>
    <name type="synonym">Donax arundinaceus</name>
    <dbReference type="NCBI Taxonomy" id="35708"/>
    <lineage>
        <taxon>Eukaryota</taxon>
        <taxon>Viridiplantae</taxon>
        <taxon>Streptophyta</taxon>
        <taxon>Embryophyta</taxon>
        <taxon>Tracheophyta</taxon>
        <taxon>Spermatophyta</taxon>
        <taxon>Magnoliopsida</taxon>
        <taxon>Liliopsida</taxon>
        <taxon>Poales</taxon>
        <taxon>Poaceae</taxon>
        <taxon>PACMAD clade</taxon>
        <taxon>Arundinoideae</taxon>
        <taxon>Arundineae</taxon>
        <taxon>Arundo</taxon>
    </lineage>
</organism>